<evidence type="ECO:0000313" key="4">
    <source>
        <dbReference type="EMBL" id="MDO6414596.1"/>
    </source>
</evidence>
<reference evidence="4" key="1">
    <citation type="submission" date="2023-07" db="EMBL/GenBank/DDBJ databases">
        <authorList>
            <person name="Kim M."/>
        </authorList>
    </citation>
    <scope>NUCLEOTIDE SEQUENCE</scope>
    <source>
        <strain evidence="4">BIUV-7</strain>
    </source>
</reference>
<comment type="similarity">
    <text evidence="1">Belongs to the short-chain dehydrogenases/reductases (SDR) family.</text>
</comment>
<proteinExistence type="inferred from homology"/>
<protein>
    <submittedName>
        <fullName evidence="4">SDR family oxidoreductase</fullName>
        <ecNumber evidence="4">1.-.-.-</ecNumber>
    </submittedName>
</protein>
<dbReference type="RefSeq" id="WP_303541864.1">
    <property type="nucleotide sequence ID" value="NZ_JAUOTP010000003.1"/>
</dbReference>
<dbReference type="Pfam" id="PF13561">
    <property type="entry name" value="adh_short_C2"/>
    <property type="match status" value="1"/>
</dbReference>
<dbReference type="InterPro" id="IPR002347">
    <property type="entry name" value="SDR_fam"/>
</dbReference>
<dbReference type="InterPro" id="IPR020904">
    <property type="entry name" value="Sc_DH/Rdtase_CS"/>
</dbReference>
<organism evidence="4 5">
    <name type="scientific">Sphingomonas natans</name>
    <dbReference type="NCBI Taxonomy" id="3063330"/>
    <lineage>
        <taxon>Bacteria</taxon>
        <taxon>Pseudomonadati</taxon>
        <taxon>Pseudomonadota</taxon>
        <taxon>Alphaproteobacteria</taxon>
        <taxon>Sphingomonadales</taxon>
        <taxon>Sphingomonadaceae</taxon>
        <taxon>Sphingomonas</taxon>
    </lineage>
</organism>
<keyword evidence="5" id="KW-1185">Reference proteome</keyword>
<dbReference type="PROSITE" id="PS00061">
    <property type="entry name" value="ADH_SHORT"/>
    <property type="match status" value="1"/>
</dbReference>
<feature type="domain" description="Ketoreductase" evidence="3">
    <location>
        <begin position="8"/>
        <end position="176"/>
    </location>
</feature>
<dbReference type="SMART" id="SM00822">
    <property type="entry name" value="PKS_KR"/>
    <property type="match status" value="1"/>
</dbReference>
<sequence length="245" mass="24735">MVPDLEGRKIVVTGAGNGIGLAAARRLVALGASVALIDRDRAALDAVAVAPGMAKIVCDISVAEEVERAAKEAESALGGVDGLVNAAGVLVQGSLDELSLDQWARSLKVNLLGAVLMCKFLAESLKRAGFATIVNVASVGALRPAKGVSAYSAAKAGLLMFSKCMAVELAPTIRVNAVCPGTIETAMTHGLLADPAIRERLAGGNALGRLGAADEIADVIAYLSGPASSYVNGATVVVDGGSTWL</sequence>
<evidence type="ECO:0000259" key="3">
    <source>
        <dbReference type="SMART" id="SM00822"/>
    </source>
</evidence>
<dbReference type="CDD" id="cd05233">
    <property type="entry name" value="SDR_c"/>
    <property type="match status" value="1"/>
</dbReference>
<name>A0ABT8Y8D3_9SPHN</name>
<dbReference type="EC" id="1.-.-.-" evidence="4"/>
<dbReference type="PRINTS" id="PR00081">
    <property type="entry name" value="GDHRDH"/>
</dbReference>
<dbReference type="InterPro" id="IPR036291">
    <property type="entry name" value="NAD(P)-bd_dom_sf"/>
</dbReference>
<evidence type="ECO:0000256" key="2">
    <source>
        <dbReference type="ARBA" id="ARBA00023002"/>
    </source>
</evidence>
<evidence type="ECO:0000256" key="1">
    <source>
        <dbReference type="ARBA" id="ARBA00006484"/>
    </source>
</evidence>
<keyword evidence="2 4" id="KW-0560">Oxidoreductase</keyword>
<dbReference type="InterPro" id="IPR051122">
    <property type="entry name" value="SDR_DHRS6-like"/>
</dbReference>
<dbReference type="EMBL" id="JAUOTP010000003">
    <property type="protein sequence ID" value="MDO6414596.1"/>
    <property type="molecule type" value="Genomic_DNA"/>
</dbReference>
<gene>
    <name evidence="4" type="ORF">Q4F19_09405</name>
</gene>
<comment type="caution">
    <text evidence="4">The sequence shown here is derived from an EMBL/GenBank/DDBJ whole genome shotgun (WGS) entry which is preliminary data.</text>
</comment>
<dbReference type="PANTHER" id="PTHR43477">
    <property type="entry name" value="DIHYDROANTICAPSIN 7-DEHYDROGENASE"/>
    <property type="match status" value="1"/>
</dbReference>
<dbReference type="SUPFAM" id="SSF51735">
    <property type="entry name" value="NAD(P)-binding Rossmann-fold domains"/>
    <property type="match status" value="1"/>
</dbReference>
<dbReference type="Gene3D" id="3.40.50.720">
    <property type="entry name" value="NAD(P)-binding Rossmann-like Domain"/>
    <property type="match status" value="1"/>
</dbReference>
<dbReference type="GO" id="GO:0016491">
    <property type="term" value="F:oxidoreductase activity"/>
    <property type="evidence" value="ECO:0007669"/>
    <property type="project" value="UniProtKB-KW"/>
</dbReference>
<dbReference type="PRINTS" id="PR00080">
    <property type="entry name" value="SDRFAMILY"/>
</dbReference>
<dbReference type="Proteomes" id="UP001169764">
    <property type="component" value="Unassembled WGS sequence"/>
</dbReference>
<dbReference type="PANTHER" id="PTHR43477:SF1">
    <property type="entry name" value="DIHYDROANTICAPSIN 7-DEHYDROGENASE"/>
    <property type="match status" value="1"/>
</dbReference>
<accession>A0ABT8Y8D3</accession>
<dbReference type="InterPro" id="IPR057326">
    <property type="entry name" value="KR_dom"/>
</dbReference>
<evidence type="ECO:0000313" key="5">
    <source>
        <dbReference type="Proteomes" id="UP001169764"/>
    </source>
</evidence>